<dbReference type="EMBL" id="JACHJK010000003">
    <property type="protein sequence ID" value="MBB5926893.1"/>
    <property type="molecule type" value="Genomic_DNA"/>
</dbReference>
<keyword evidence="2" id="KW-1185">Reference proteome</keyword>
<organism evidence="1 2">
    <name type="scientific">Streptomyces echinatus</name>
    <dbReference type="NCBI Taxonomy" id="67293"/>
    <lineage>
        <taxon>Bacteria</taxon>
        <taxon>Bacillati</taxon>
        <taxon>Actinomycetota</taxon>
        <taxon>Actinomycetes</taxon>
        <taxon>Kitasatosporales</taxon>
        <taxon>Streptomycetaceae</taxon>
        <taxon>Streptomyces</taxon>
    </lineage>
</organism>
<gene>
    <name evidence="1" type="ORF">FHS34_002349</name>
</gene>
<dbReference type="AlphaFoldDB" id="A0A7W9PT12"/>
<accession>A0A7W9PT12</accession>
<comment type="caution">
    <text evidence="1">The sequence shown here is derived from an EMBL/GenBank/DDBJ whole genome shotgun (WGS) entry which is preliminary data.</text>
</comment>
<name>A0A7W9PT12_9ACTN</name>
<evidence type="ECO:0000313" key="1">
    <source>
        <dbReference type="EMBL" id="MBB5926893.1"/>
    </source>
</evidence>
<reference evidence="1 2" key="1">
    <citation type="submission" date="2020-08" db="EMBL/GenBank/DDBJ databases">
        <title>Genomic Encyclopedia of Type Strains, Phase III (KMG-III): the genomes of soil and plant-associated and newly described type strains.</title>
        <authorList>
            <person name="Whitman W."/>
        </authorList>
    </citation>
    <scope>NUCLEOTIDE SEQUENCE [LARGE SCALE GENOMIC DNA]</scope>
    <source>
        <strain evidence="1 2">CECT 3313</strain>
    </source>
</reference>
<sequence length="91" mass="9885">MDGQDTAVTQETAQALLERWDVRGLRLVLAALTVADADTGDHLCMAVDDVCLRSEEDLERLAGLCSALASDADAAIREEAGHLRRRARGHR</sequence>
<dbReference type="Proteomes" id="UP000585836">
    <property type="component" value="Unassembled WGS sequence"/>
</dbReference>
<protein>
    <submittedName>
        <fullName evidence="1">Uncharacterized protein</fullName>
    </submittedName>
</protein>
<dbReference type="RefSeq" id="WP_184963886.1">
    <property type="nucleotide sequence ID" value="NZ_BAAAWF010000008.1"/>
</dbReference>
<proteinExistence type="predicted"/>
<evidence type="ECO:0000313" key="2">
    <source>
        <dbReference type="Proteomes" id="UP000585836"/>
    </source>
</evidence>